<dbReference type="EMBL" id="SRPR01000208">
    <property type="protein sequence ID" value="KAG5956395.1"/>
    <property type="molecule type" value="Genomic_DNA"/>
</dbReference>
<dbReference type="EMBL" id="SRPS01000108">
    <property type="protein sequence ID" value="KAG5968253.1"/>
    <property type="molecule type" value="Genomic_DNA"/>
</dbReference>
<keyword evidence="3" id="KW-1185">Reference proteome</keyword>
<evidence type="ECO:0000313" key="1">
    <source>
        <dbReference type="EMBL" id="KAG5956395.1"/>
    </source>
</evidence>
<dbReference type="OrthoDB" id="10387310at2759"/>
<sequence length="123" mass="14402">MTGGFTAEDNSAIEYTATEETVSYWQETLELEDPIERNPLRVKLERSSLKKTTRLTESEAKYRCKDNQLRESRFWEGDKGAAELERQARRELANNGSTRRRKKQTELEACEELPEWTVDSFHV</sequence>
<comment type="caution">
    <text evidence="2">The sequence shown here is derived from an EMBL/GenBank/DDBJ whole genome shotgun (WGS) entry which is preliminary data.</text>
</comment>
<name>A0A9P7MSW8_9HYPO</name>
<organism evidence="2 4">
    <name type="scientific">Claviceps arundinis</name>
    <dbReference type="NCBI Taxonomy" id="1623583"/>
    <lineage>
        <taxon>Eukaryota</taxon>
        <taxon>Fungi</taxon>
        <taxon>Dikarya</taxon>
        <taxon>Ascomycota</taxon>
        <taxon>Pezizomycotina</taxon>
        <taxon>Sordariomycetes</taxon>
        <taxon>Hypocreomycetidae</taxon>
        <taxon>Hypocreales</taxon>
        <taxon>Clavicipitaceae</taxon>
        <taxon>Claviceps</taxon>
    </lineage>
</organism>
<evidence type="ECO:0000313" key="3">
    <source>
        <dbReference type="Proteomes" id="UP000742024"/>
    </source>
</evidence>
<evidence type="ECO:0000313" key="4">
    <source>
        <dbReference type="Proteomes" id="UP000784919"/>
    </source>
</evidence>
<accession>A0A9P7MSW8</accession>
<evidence type="ECO:0000313" key="2">
    <source>
        <dbReference type="EMBL" id="KAG5968253.1"/>
    </source>
</evidence>
<reference evidence="2 3" key="1">
    <citation type="journal article" date="2020" name="bioRxiv">
        <title>Whole genome comparisons of ergot fungi reveals the divergence and evolution of species within the genus Claviceps are the result of varying mechanisms driving genome evolution and host range expansion.</title>
        <authorList>
            <person name="Wyka S.A."/>
            <person name="Mondo S.J."/>
            <person name="Liu M."/>
            <person name="Dettman J."/>
            <person name="Nalam V."/>
            <person name="Broders K.D."/>
        </authorList>
    </citation>
    <scope>NUCLEOTIDE SEQUENCE</scope>
    <source>
        <strain evidence="2">CCC 1102</strain>
        <strain evidence="1 3">LM583</strain>
    </source>
</reference>
<dbReference type="AlphaFoldDB" id="A0A9P7MSW8"/>
<proteinExistence type="predicted"/>
<dbReference type="Proteomes" id="UP000742024">
    <property type="component" value="Unassembled WGS sequence"/>
</dbReference>
<gene>
    <name evidence="2" type="ORF">E4U56_000418</name>
    <name evidence="1" type="ORF">E4U57_002638</name>
</gene>
<protein>
    <submittedName>
        <fullName evidence="2">Uncharacterized protein</fullName>
    </submittedName>
</protein>
<dbReference type="Proteomes" id="UP000784919">
    <property type="component" value="Unassembled WGS sequence"/>
</dbReference>